<sequence length="197" mass="22387">MFSTKELPSPQSLFSAYASMVGSNVVPINGQQPYPNPCLVVHGGRKLSPVQLAVHPNHQRDEWHIPKSNLGSRQDLPIYENHLQHWPPLHLKKTQHSALKRMRNLTILSTISLLWTFISQDHDKNSNPNNGPTLFPPKADHINLDTMNNFECCSGKWESVNLEHPRTFEIVAMEVDGKKAVMEDFDLVFAVYNKLDS</sequence>
<evidence type="ECO:0000313" key="2">
    <source>
        <dbReference type="Proteomes" id="UP001642487"/>
    </source>
</evidence>
<gene>
    <name evidence="1" type="ORF">CITCOLO1_LOCUS16433</name>
</gene>
<organism evidence="1 2">
    <name type="scientific">Citrullus colocynthis</name>
    <name type="common">colocynth</name>
    <dbReference type="NCBI Taxonomy" id="252529"/>
    <lineage>
        <taxon>Eukaryota</taxon>
        <taxon>Viridiplantae</taxon>
        <taxon>Streptophyta</taxon>
        <taxon>Embryophyta</taxon>
        <taxon>Tracheophyta</taxon>
        <taxon>Spermatophyta</taxon>
        <taxon>Magnoliopsida</taxon>
        <taxon>eudicotyledons</taxon>
        <taxon>Gunneridae</taxon>
        <taxon>Pentapetalae</taxon>
        <taxon>rosids</taxon>
        <taxon>fabids</taxon>
        <taxon>Cucurbitales</taxon>
        <taxon>Cucurbitaceae</taxon>
        <taxon>Benincaseae</taxon>
        <taxon>Citrullus</taxon>
    </lineage>
</organism>
<protein>
    <submittedName>
        <fullName evidence="1">Uncharacterized protein</fullName>
    </submittedName>
</protein>
<evidence type="ECO:0000313" key="1">
    <source>
        <dbReference type="EMBL" id="CAK9324207.1"/>
    </source>
</evidence>
<dbReference type="EMBL" id="OZ021740">
    <property type="protein sequence ID" value="CAK9324207.1"/>
    <property type="molecule type" value="Genomic_DNA"/>
</dbReference>
<reference evidence="1 2" key="1">
    <citation type="submission" date="2024-03" db="EMBL/GenBank/DDBJ databases">
        <authorList>
            <person name="Gkanogiannis A."/>
            <person name="Becerra Lopez-Lavalle L."/>
        </authorList>
    </citation>
    <scope>NUCLEOTIDE SEQUENCE [LARGE SCALE GENOMIC DNA]</scope>
</reference>
<keyword evidence="2" id="KW-1185">Reference proteome</keyword>
<dbReference type="Proteomes" id="UP001642487">
    <property type="component" value="Chromosome 6"/>
</dbReference>
<proteinExistence type="predicted"/>
<accession>A0ABP0YW98</accession>
<name>A0ABP0YW98_9ROSI</name>